<comment type="caution">
    <text evidence="1">The sequence shown here is derived from an EMBL/GenBank/DDBJ whole genome shotgun (WGS) entry which is preliminary data.</text>
</comment>
<evidence type="ECO:0000313" key="2">
    <source>
        <dbReference type="Proteomes" id="UP001430953"/>
    </source>
</evidence>
<protein>
    <submittedName>
        <fullName evidence="1">Uncharacterized protein</fullName>
    </submittedName>
</protein>
<reference evidence="1 2" key="1">
    <citation type="submission" date="2023-03" db="EMBL/GenBank/DDBJ databases">
        <title>High recombination rates correlate with genetic variation in Cardiocondyla obscurior ants.</title>
        <authorList>
            <person name="Errbii M."/>
        </authorList>
    </citation>
    <scope>NUCLEOTIDE SEQUENCE [LARGE SCALE GENOMIC DNA]</scope>
    <source>
        <strain evidence="1">Alpha-2009</strain>
        <tissue evidence="1">Whole body</tissue>
    </source>
</reference>
<gene>
    <name evidence="1" type="ORF">PUN28_020821</name>
</gene>
<name>A0AAW2E648_9HYME</name>
<evidence type="ECO:0000313" key="1">
    <source>
        <dbReference type="EMBL" id="KAL0098913.1"/>
    </source>
</evidence>
<sequence>MGCIRTLYTRIIKIYNFLKSIRVIISLDNFKFSFRRSFDPTYNSKKVEQGTLLVLLSIFFYSVYFKDFNFKNTKIFLNIFSHFLSLYDFLTDINLGLRIQEHIFTTLMNRFICWMGNMDLLFPPRVHFSFYFYGACYCYVKKINFI</sequence>
<dbReference type="AlphaFoldDB" id="A0AAW2E648"/>
<dbReference type="EMBL" id="JADYXP020000031">
    <property type="protein sequence ID" value="KAL0098913.1"/>
    <property type="molecule type" value="Genomic_DNA"/>
</dbReference>
<organism evidence="1 2">
    <name type="scientific">Cardiocondyla obscurior</name>
    <dbReference type="NCBI Taxonomy" id="286306"/>
    <lineage>
        <taxon>Eukaryota</taxon>
        <taxon>Metazoa</taxon>
        <taxon>Ecdysozoa</taxon>
        <taxon>Arthropoda</taxon>
        <taxon>Hexapoda</taxon>
        <taxon>Insecta</taxon>
        <taxon>Pterygota</taxon>
        <taxon>Neoptera</taxon>
        <taxon>Endopterygota</taxon>
        <taxon>Hymenoptera</taxon>
        <taxon>Apocrita</taxon>
        <taxon>Aculeata</taxon>
        <taxon>Formicoidea</taxon>
        <taxon>Formicidae</taxon>
        <taxon>Myrmicinae</taxon>
        <taxon>Cardiocondyla</taxon>
    </lineage>
</organism>
<keyword evidence="2" id="KW-1185">Reference proteome</keyword>
<proteinExistence type="predicted"/>
<accession>A0AAW2E648</accession>
<dbReference type="Proteomes" id="UP001430953">
    <property type="component" value="Unassembled WGS sequence"/>
</dbReference>